<dbReference type="NCBIfam" id="TIGR00500">
    <property type="entry name" value="met_pdase_I"/>
    <property type="match status" value="1"/>
</dbReference>
<dbReference type="Gene3D" id="3.90.230.10">
    <property type="entry name" value="Creatinase/methionine aminopeptidase superfamily"/>
    <property type="match status" value="1"/>
</dbReference>
<evidence type="ECO:0000256" key="6">
    <source>
        <dbReference type="HAMAP-Rule" id="MF_01974"/>
    </source>
</evidence>
<keyword evidence="4 6" id="KW-0479">Metal-binding</keyword>
<dbReference type="AlphaFoldDB" id="A0A1I2LAK4"/>
<dbReference type="GO" id="GO:0046872">
    <property type="term" value="F:metal ion binding"/>
    <property type="evidence" value="ECO:0007669"/>
    <property type="project" value="UniProtKB-UniRule"/>
</dbReference>
<accession>A0A1I2LAK4</accession>
<evidence type="ECO:0000256" key="2">
    <source>
        <dbReference type="ARBA" id="ARBA00022438"/>
    </source>
</evidence>
<keyword evidence="3 6" id="KW-0645">Protease</keyword>
<comment type="similarity">
    <text evidence="6">Belongs to the peptidase M24A family. Methionine aminopeptidase type 1 subfamily.</text>
</comment>
<feature type="binding site" evidence="6">
    <location>
        <position position="105"/>
    </location>
    <ligand>
        <name>a divalent metal cation</name>
        <dbReference type="ChEBI" id="CHEBI:60240"/>
        <label>1</label>
    </ligand>
</feature>
<dbReference type="InterPro" id="IPR000994">
    <property type="entry name" value="Pept_M24"/>
</dbReference>
<dbReference type="InterPro" id="IPR002467">
    <property type="entry name" value="Pept_M24A_MAP1"/>
</dbReference>
<dbReference type="EMBL" id="FOOH01000008">
    <property type="protein sequence ID" value="SFF76255.1"/>
    <property type="molecule type" value="Genomic_DNA"/>
</dbReference>
<dbReference type="GO" id="GO:0004239">
    <property type="term" value="F:initiator methionyl aminopeptidase activity"/>
    <property type="evidence" value="ECO:0007669"/>
    <property type="project" value="UniProtKB-UniRule"/>
</dbReference>
<feature type="binding site" evidence="6">
    <location>
        <position position="168"/>
    </location>
    <ligand>
        <name>a divalent metal cation</name>
        <dbReference type="ChEBI" id="CHEBI:60240"/>
        <label>2</label>
        <note>catalytic</note>
    </ligand>
</feature>
<keyword evidence="2 6" id="KW-0031">Aminopeptidase</keyword>
<dbReference type="PRINTS" id="PR00599">
    <property type="entry name" value="MAPEPTIDASE"/>
</dbReference>
<comment type="catalytic activity">
    <reaction evidence="6 7">
        <text>Release of N-terminal amino acids, preferentially methionine, from peptides and arylamides.</text>
        <dbReference type="EC" id="3.4.11.18"/>
    </reaction>
</comment>
<comment type="function">
    <text evidence="1 6">Removes the N-terminal methionine from nascent proteins. The N-terminal methionine is often cleaved when the second residue in the primary sequence is small and uncharged (Met-Ala-, Cys, Gly, Pro, Ser, Thr, or Val). Requires deformylation of the N(alpha)-formylated initiator methionine before it can be hydrolyzed.</text>
</comment>
<evidence type="ECO:0000256" key="1">
    <source>
        <dbReference type="ARBA" id="ARBA00002521"/>
    </source>
</evidence>
<comment type="cofactor">
    <cofactor evidence="6">
        <name>Co(2+)</name>
        <dbReference type="ChEBI" id="CHEBI:48828"/>
    </cofactor>
    <cofactor evidence="6">
        <name>Zn(2+)</name>
        <dbReference type="ChEBI" id="CHEBI:29105"/>
    </cofactor>
    <cofactor evidence="6">
        <name>Mn(2+)</name>
        <dbReference type="ChEBI" id="CHEBI:29035"/>
    </cofactor>
    <cofactor evidence="6">
        <name>Fe(2+)</name>
        <dbReference type="ChEBI" id="CHEBI:29033"/>
    </cofactor>
    <text evidence="6">Binds 2 divalent metal cations per subunit. Has a high-affinity and a low affinity metal-binding site. The true nature of the physiological cofactor is under debate. The enzyme is active with cobalt, zinc, manganese or divalent iron ions. Most likely, methionine aminopeptidases function as mononuclear Fe(2+)-metalloproteases under physiological conditions, and the catalytically relevant metal-binding site has been assigned to the histidine-containing high-affinity site.</text>
</comment>
<comment type="subunit">
    <text evidence="6">Monomer.</text>
</comment>
<dbReference type="GO" id="GO:0005829">
    <property type="term" value="C:cytosol"/>
    <property type="evidence" value="ECO:0007669"/>
    <property type="project" value="TreeGrafter"/>
</dbReference>
<dbReference type="InterPro" id="IPR001714">
    <property type="entry name" value="Pept_M24_MAP"/>
</dbReference>
<evidence type="ECO:0000256" key="3">
    <source>
        <dbReference type="ARBA" id="ARBA00022670"/>
    </source>
</evidence>
<keyword evidence="10" id="KW-1185">Reference proteome</keyword>
<evidence type="ECO:0000256" key="5">
    <source>
        <dbReference type="ARBA" id="ARBA00022801"/>
    </source>
</evidence>
<keyword evidence="5 6" id="KW-0378">Hydrolase</keyword>
<sequence>MIITKNPEEIELMRESALIVSKTLGMLAPQIKPGVTTLELDKMAEEFIRDHGAEPGFLGMYDFPNSLCMSPNAQVVHGIPNDKPLEEGDIISIDCGALKNGFYGDHAYTFEVGEVKPEVKELLKATKESLYVGIREFKIGNRVGDVGYAIQKYTEDRGYGVVRELVGHGLGADMHEDPEMPNYGKRGRGKKFIEGMVVAIEPMINLGTRRIKQLPDGWTILTADNKPSAHFEHDVALVEGKPQLLSTFDYIYEALGIESDEEDEFKAEVYGKEI</sequence>
<proteinExistence type="inferred from homology"/>
<dbReference type="PANTHER" id="PTHR43330:SF27">
    <property type="entry name" value="METHIONINE AMINOPEPTIDASE"/>
    <property type="match status" value="1"/>
</dbReference>
<name>A0A1I2LAK4_9FLAO</name>
<dbReference type="GO" id="GO:0006508">
    <property type="term" value="P:proteolysis"/>
    <property type="evidence" value="ECO:0007669"/>
    <property type="project" value="UniProtKB-KW"/>
</dbReference>
<dbReference type="InterPro" id="IPR036005">
    <property type="entry name" value="Creatinase/aminopeptidase-like"/>
</dbReference>
<dbReference type="CDD" id="cd01086">
    <property type="entry name" value="MetAP1"/>
    <property type="match status" value="1"/>
</dbReference>
<protein>
    <recommendedName>
        <fullName evidence="6 7">Methionine aminopeptidase</fullName>
        <shortName evidence="6">MAP</shortName>
        <shortName evidence="6">MetAP</shortName>
        <ecNumber evidence="6 7">3.4.11.18</ecNumber>
    </recommendedName>
    <alternativeName>
        <fullName evidence="6">Peptidase M</fullName>
    </alternativeName>
</protein>
<feature type="binding site" evidence="6">
    <location>
        <position position="175"/>
    </location>
    <ligand>
        <name>substrate</name>
    </ligand>
</feature>
<dbReference type="Proteomes" id="UP000199116">
    <property type="component" value="Unassembled WGS sequence"/>
</dbReference>
<feature type="binding site" evidence="6">
    <location>
        <position position="232"/>
    </location>
    <ligand>
        <name>a divalent metal cation</name>
        <dbReference type="ChEBI" id="CHEBI:60240"/>
        <label>1</label>
    </ligand>
</feature>
<gene>
    <name evidence="6" type="primary">map</name>
    <name evidence="9" type="ORF">SAMN04488033_10817</name>
</gene>
<evidence type="ECO:0000259" key="8">
    <source>
        <dbReference type="Pfam" id="PF00557"/>
    </source>
</evidence>
<dbReference type="RefSeq" id="WP_093304001.1">
    <property type="nucleotide sequence ID" value="NZ_FOOH01000008.1"/>
</dbReference>
<feature type="binding site" evidence="6">
    <location>
        <position position="94"/>
    </location>
    <ligand>
        <name>a divalent metal cation</name>
        <dbReference type="ChEBI" id="CHEBI:60240"/>
        <label>1</label>
    </ligand>
</feature>
<feature type="binding site" evidence="6">
    <location>
        <position position="105"/>
    </location>
    <ligand>
        <name>a divalent metal cation</name>
        <dbReference type="ChEBI" id="CHEBI:60240"/>
        <label>2</label>
        <note>catalytic</note>
    </ligand>
</feature>
<dbReference type="PANTHER" id="PTHR43330">
    <property type="entry name" value="METHIONINE AMINOPEPTIDASE"/>
    <property type="match status" value="1"/>
</dbReference>
<evidence type="ECO:0000313" key="10">
    <source>
        <dbReference type="Proteomes" id="UP000199116"/>
    </source>
</evidence>
<dbReference type="SUPFAM" id="SSF55920">
    <property type="entry name" value="Creatinase/aminopeptidase"/>
    <property type="match status" value="1"/>
</dbReference>
<feature type="binding site" evidence="6">
    <location>
        <position position="201"/>
    </location>
    <ligand>
        <name>a divalent metal cation</name>
        <dbReference type="ChEBI" id="CHEBI:60240"/>
        <label>2</label>
        <note>catalytic</note>
    </ligand>
</feature>
<dbReference type="HAMAP" id="MF_01974">
    <property type="entry name" value="MetAP_1"/>
    <property type="match status" value="1"/>
</dbReference>
<feature type="binding site" evidence="6">
    <location>
        <position position="77"/>
    </location>
    <ligand>
        <name>substrate</name>
    </ligand>
</feature>
<evidence type="ECO:0000313" key="9">
    <source>
        <dbReference type="EMBL" id="SFF76255.1"/>
    </source>
</evidence>
<dbReference type="Pfam" id="PF00557">
    <property type="entry name" value="Peptidase_M24"/>
    <property type="match status" value="1"/>
</dbReference>
<feature type="domain" description="Peptidase M24" evidence="8">
    <location>
        <begin position="11"/>
        <end position="237"/>
    </location>
</feature>
<evidence type="ECO:0000256" key="4">
    <source>
        <dbReference type="ARBA" id="ARBA00022723"/>
    </source>
</evidence>
<organism evidence="9 10">
    <name type="scientific">Salegentibacter agarivorans</name>
    <dbReference type="NCBI Taxonomy" id="345907"/>
    <lineage>
        <taxon>Bacteria</taxon>
        <taxon>Pseudomonadati</taxon>
        <taxon>Bacteroidota</taxon>
        <taxon>Flavobacteriia</taxon>
        <taxon>Flavobacteriales</taxon>
        <taxon>Flavobacteriaceae</taxon>
        <taxon>Salegentibacter</taxon>
    </lineage>
</organism>
<reference evidence="10" key="1">
    <citation type="submission" date="2016-10" db="EMBL/GenBank/DDBJ databases">
        <authorList>
            <person name="Varghese N."/>
            <person name="Submissions S."/>
        </authorList>
    </citation>
    <scope>NUCLEOTIDE SEQUENCE [LARGE SCALE GENOMIC DNA]</scope>
    <source>
        <strain evidence="10">DSM 23515</strain>
    </source>
</reference>
<dbReference type="GO" id="GO:0070006">
    <property type="term" value="F:metalloaminopeptidase activity"/>
    <property type="evidence" value="ECO:0007669"/>
    <property type="project" value="UniProtKB-UniRule"/>
</dbReference>
<feature type="binding site" evidence="6">
    <location>
        <position position="232"/>
    </location>
    <ligand>
        <name>a divalent metal cation</name>
        <dbReference type="ChEBI" id="CHEBI:60240"/>
        <label>2</label>
        <note>catalytic</note>
    </ligand>
</feature>
<evidence type="ECO:0000256" key="7">
    <source>
        <dbReference type="RuleBase" id="RU003653"/>
    </source>
</evidence>
<dbReference type="EC" id="3.4.11.18" evidence="6 7"/>